<evidence type="ECO:0000313" key="1">
    <source>
        <dbReference type="EMBL" id="KAK7808309.1"/>
    </source>
</evidence>
<keyword evidence="2" id="KW-1185">Reference proteome</keyword>
<dbReference type="AlphaFoldDB" id="A0AAW0I1S4"/>
<sequence>MCCSFAVNAEWWLFFLSPVEFNVLKERMSRVCIVVLEEVEDDSPVFISKLPQESKSLHSPFSGNVLPSLVQAIFNGDPDEVRALIFKKEDVNFQ</sequence>
<gene>
    <name evidence="1" type="ORF">U0070_013991</name>
</gene>
<evidence type="ECO:0000313" key="2">
    <source>
        <dbReference type="Proteomes" id="UP001488838"/>
    </source>
</evidence>
<accession>A0AAW0I1S4</accession>
<protein>
    <submittedName>
        <fullName evidence="1">Uncharacterized protein</fullName>
    </submittedName>
</protein>
<feature type="non-terminal residue" evidence="1">
    <location>
        <position position="94"/>
    </location>
</feature>
<dbReference type="EMBL" id="JBBHLL010000243">
    <property type="protein sequence ID" value="KAK7808309.1"/>
    <property type="molecule type" value="Genomic_DNA"/>
</dbReference>
<proteinExistence type="predicted"/>
<organism evidence="1 2">
    <name type="scientific">Myodes glareolus</name>
    <name type="common">Bank vole</name>
    <name type="synonym">Clethrionomys glareolus</name>
    <dbReference type="NCBI Taxonomy" id="447135"/>
    <lineage>
        <taxon>Eukaryota</taxon>
        <taxon>Metazoa</taxon>
        <taxon>Chordata</taxon>
        <taxon>Craniata</taxon>
        <taxon>Vertebrata</taxon>
        <taxon>Euteleostomi</taxon>
        <taxon>Mammalia</taxon>
        <taxon>Eutheria</taxon>
        <taxon>Euarchontoglires</taxon>
        <taxon>Glires</taxon>
        <taxon>Rodentia</taxon>
        <taxon>Myomorpha</taxon>
        <taxon>Muroidea</taxon>
        <taxon>Cricetidae</taxon>
        <taxon>Arvicolinae</taxon>
        <taxon>Myodes</taxon>
    </lineage>
</organism>
<dbReference type="Proteomes" id="UP001488838">
    <property type="component" value="Unassembled WGS sequence"/>
</dbReference>
<name>A0AAW0I1S4_MYOGA</name>
<comment type="caution">
    <text evidence="1">The sequence shown here is derived from an EMBL/GenBank/DDBJ whole genome shotgun (WGS) entry which is preliminary data.</text>
</comment>
<reference evidence="1 2" key="1">
    <citation type="journal article" date="2023" name="bioRxiv">
        <title>Conserved and derived expression patterns and positive selection on dental genes reveal complex evolutionary context of ever-growing rodent molars.</title>
        <authorList>
            <person name="Calamari Z.T."/>
            <person name="Song A."/>
            <person name="Cohen E."/>
            <person name="Akter M."/>
            <person name="Roy R.D."/>
            <person name="Hallikas O."/>
            <person name="Christensen M.M."/>
            <person name="Li P."/>
            <person name="Marangoni P."/>
            <person name="Jernvall J."/>
            <person name="Klein O.D."/>
        </authorList>
    </citation>
    <scope>NUCLEOTIDE SEQUENCE [LARGE SCALE GENOMIC DNA]</scope>
    <source>
        <strain evidence="1">V071</strain>
    </source>
</reference>